<dbReference type="InterPro" id="IPR018484">
    <property type="entry name" value="FGGY_N"/>
</dbReference>
<dbReference type="InterPro" id="IPR018485">
    <property type="entry name" value="FGGY_C"/>
</dbReference>
<evidence type="ECO:0000256" key="1">
    <source>
        <dbReference type="ARBA" id="ARBA00009156"/>
    </source>
</evidence>
<keyword evidence="8" id="KW-1185">Reference proteome</keyword>
<evidence type="ECO:0000313" key="7">
    <source>
        <dbReference type="EMBL" id="PHP65855.1"/>
    </source>
</evidence>
<organism evidence="7 8">
    <name type="scientific">Zhengella mangrovi</name>
    <dbReference type="NCBI Taxonomy" id="1982044"/>
    <lineage>
        <taxon>Bacteria</taxon>
        <taxon>Pseudomonadati</taxon>
        <taxon>Pseudomonadota</taxon>
        <taxon>Alphaproteobacteria</taxon>
        <taxon>Hyphomicrobiales</taxon>
        <taxon>Notoacmeibacteraceae</taxon>
        <taxon>Zhengella</taxon>
    </lineage>
</organism>
<dbReference type="GO" id="GO:0005975">
    <property type="term" value="P:carbohydrate metabolic process"/>
    <property type="evidence" value="ECO:0007669"/>
    <property type="project" value="InterPro"/>
</dbReference>
<dbReference type="PANTHER" id="PTHR43095">
    <property type="entry name" value="SUGAR KINASE"/>
    <property type="match status" value="1"/>
</dbReference>
<keyword evidence="3 4" id="KW-0418">Kinase</keyword>
<dbReference type="SUPFAM" id="SSF53067">
    <property type="entry name" value="Actin-like ATPase domain"/>
    <property type="match status" value="2"/>
</dbReference>
<dbReference type="InterPro" id="IPR000577">
    <property type="entry name" value="Carb_kinase_FGGY"/>
</dbReference>
<dbReference type="Pfam" id="PF02782">
    <property type="entry name" value="FGGY_C"/>
    <property type="match status" value="1"/>
</dbReference>
<evidence type="ECO:0000259" key="5">
    <source>
        <dbReference type="Pfam" id="PF00370"/>
    </source>
</evidence>
<evidence type="ECO:0000313" key="8">
    <source>
        <dbReference type="Proteomes" id="UP000221168"/>
    </source>
</evidence>
<protein>
    <submittedName>
        <fullName evidence="7">Carbohydrate kinase</fullName>
    </submittedName>
</protein>
<dbReference type="Gene3D" id="3.30.420.40">
    <property type="match status" value="2"/>
</dbReference>
<proteinExistence type="inferred from homology"/>
<reference evidence="7 8" key="1">
    <citation type="submission" date="2017-10" db="EMBL/GenBank/DDBJ databases">
        <title>Sedimentibacterium mangrovi gen. nov., sp. nov., a novel member of family Phyllobacteriacea isolated from mangrove sediment.</title>
        <authorList>
            <person name="Liao H."/>
            <person name="Tian Y."/>
        </authorList>
    </citation>
    <scope>NUCLEOTIDE SEQUENCE [LARGE SCALE GENOMIC DNA]</scope>
    <source>
        <strain evidence="7 8">X9-2-2</strain>
    </source>
</reference>
<evidence type="ECO:0000256" key="2">
    <source>
        <dbReference type="ARBA" id="ARBA00022679"/>
    </source>
</evidence>
<name>A0A2G1QJZ7_9HYPH</name>
<dbReference type="PANTHER" id="PTHR43095:SF5">
    <property type="entry name" value="XYLULOSE KINASE"/>
    <property type="match status" value="1"/>
</dbReference>
<sequence length="519" mass="54545">MTGGGDLIIGIDAGTSVIKSIAFDLSGRQIAVASTPNRYTVLPDGAAFQPLADTWEDCARTLRELGELVPGLANRTVGIAVTAQGDGTWLVGPGNEPVADGWLWLDARAAPVVRRLRQSAADIDRFAHTGSGLNACQMGTQLVRMKEIMPEAVATAEVALHCKDWLYLNFTGVRACDPSEANFTFGDFRTRAYDDSVIDALGLTSERRLLPEIVDGSQVTHPLSDAAAAATGLKAGTPVSLGYVDVACTALGGGIYTAGSEAGCTIIGSTGMHMRATTPENVFLNEERTGYVMCLPIPGVVAQIQSNMAATLNIDWLLKVASDLMADMGKPVNHRDLIAHIDTWIAAAQPGRGVYHPYISEAGERGPFVDNAARASFIGLSSSHRFPDLVRAVIEGLGLAARDCYGAMGDMPSEVRLTGGAARSKALRSIFSASIDAPVRTSAREEAGAAGAAMMAAVANGVYDTMDACIAEWVTPLLGEAEAPDAGLAAVYARTYPAYRAAREALVPVWAQLSETGDN</sequence>
<dbReference type="GO" id="GO:0016773">
    <property type="term" value="F:phosphotransferase activity, alcohol group as acceptor"/>
    <property type="evidence" value="ECO:0007669"/>
    <property type="project" value="InterPro"/>
</dbReference>
<dbReference type="Proteomes" id="UP000221168">
    <property type="component" value="Unassembled WGS sequence"/>
</dbReference>
<dbReference type="InterPro" id="IPR018483">
    <property type="entry name" value="Carb_kinase_FGGY_CS"/>
</dbReference>
<dbReference type="InterPro" id="IPR043129">
    <property type="entry name" value="ATPase_NBD"/>
</dbReference>
<dbReference type="RefSeq" id="WP_099307642.1">
    <property type="nucleotide sequence ID" value="NZ_PDVP01000012.1"/>
</dbReference>
<dbReference type="Pfam" id="PF00370">
    <property type="entry name" value="FGGY_N"/>
    <property type="match status" value="1"/>
</dbReference>
<feature type="domain" description="Carbohydrate kinase FGGY N-terminal" evidence="5">
    <location>
        <begin position="8"/>
        <end position="252"/>
    </location>
</feature>
<feature type="domain" description="Carbohydrate kinase FGGY C-terminal" evidence="6">
    <location>
        <begin position="266"/>
        <end position="459"/>
    </location>
</feature>
<dbReference type="PIRSF" id="PIRSF000538">
    <property type="entry name" value="GlpK"/>
    <property type="match status" value="1"/>
</dbReference>
<keyword evidence="2 4" id="KW-0808">Transferase</keyword>
<dbReference type="AlphaFoldDB" id="A0A2G1QJZ7"/>
<evidence type="ECO:0000256" key="4">
    <source>
        <dbReference type="RuleBase" id="RU003733"/>
    </source>
</evidence>
<accession>A0A2G1QJZ7</accession>
<dbReference type="InterPro" id="IPR050406">
    <property type="entry name" value="FGGY_Carb_Kinase"/>
</dbReference>
<dbReference type="OrthoDB" id="9805576at2"/>
<comment type="caution">
    <text evidence="7">The sequence shown here is derived from an EMBL/GenBank/DDBJ whole genome shotgun (WGS) entry which is preliminary data.</text>
</comment>
<evidence type="ECO:0000256" key="3">
    <source>
        <dbReference type="ARBA" id="ARBA00022777"/>
    </source>
</evidence>
<gene>
    <name evidence="7" type="ORF">CSC94_17400</name>
</gene>
<evidence type="ECO:0000259" key="6">
    <source>
        <dbReference type="Pfam" id="PF02782"/>
    </source>
</evidence>
<dbReference type="EMBL" id="PDVP01000012">
    <property type="protein sequence ID" value="PHP65855.1"/>
    <property type="molecule type" value="Genomic_DNA"/>
</dbReference>
<comment type="similarity">
    <text evidence="1 4">Belongs to the FGGY kinase family.</text>
</comment>
<dbReference type="GO" id="GO:0016301">
    <property type="term" value="F:kinase activity"/>
    <property type="evidence" value="ECO:0007669"/>
    <property type="project" value="UniProtKB-KW"/>
</dbReference>
<dbReference type="PROSITE" id="PS00445">
    <property type="entry name" value="FGGY_KINASES_2"/>
    <property type="match status" value="1"/>
</dbReference>